<gene>
    <name evidence="3" type="ORF">Uis4E_2130</name>
</gene>
<dbReference type="Proteomes" id="UP000235034">
    <property type="component" value="Unassembled WGS sequence"/>
</dbReference>
<feature type="compositionally biased region" description="Low complexity" evidence="1">
    <location>
        <begin position="174"/>
        <end position="191"/>
    </location>
</feature>
<name>A0A2N5IVU6_9BIFI</name>
<evidence type="ECO:0000313" key="3">
    <source>
        <dbReference type="EMBL" id="PLS26073.1"/>
    </source>
</evidence>
<feature type="transmembrane region" description="Helical" evidence="2">
    <location>
        <begin position="220"/>
        <end position="241"/>
    </location>
</feature>
<reference evidence="3 4" key="1">
    <citation type="submission" date="2017-07" db="EMBL/GenBank/DDBJ databases">
        <title>Bifidobacterium novel species.</title>
        <authorList>
            <person name="Lugli G.A."/>
            <person name="Milani C."/>
            <person name="Duranti S."/>
            <person name="Mangifesta M."/>
        </authorList>
    </citation>
    <scope>NUCLEOTIDE SEQUENCE [LARGE SCALE GENOMIC DNA]</scope>
    <source>
        <strain evidence="3 4">77</strain>
    </source>
</reference>
<evidence type="ECO:0000256" key="1">
    <source>
        <dbReference type="SAM" id="MobiDB-lite"/>
    </source>
</evidence>
<feature type="transmembrane region" description="Helical" evidence="2">
    <location>
        <begin position="286"/>
        <end position="304"/>
    </location>
</feature>
<organism evidence="3 4">
    <name type="scientific">Bifidobacterium parmae</name>
    <dbReference type="NCBI Taxonomy" id="361854"/>
    <lineage>
        <taxon>Bacteria</taxon>
        <taxon>Bacillati</taxon>
        <taxon>Actinomycetota</taxon>
        <taxon>Actinomycetes</taxon>
        <taxon>Bifidobacteriales</taxon>
        <taxon>Bifidobacteriaceae</taxon>
        <taxon>Bifidobacterium</taxon>
    </lineage>
</organism>
<keyword evidence="4" id="KW-1185">Reference proteome</keyword>
<keyword evidence="2" id="KW-0812">Transmembrane</keyword>
<feature type="transmembrane region" description="Helical" evidence="2">
    <location>
        <begin position="256"/>
        <end position="274"/>
    </location>
</feature>
<sequence length="344" mass="35862">MTTFEGRTLDQDTLMEAIRLAPNDKASAQWLTHVADNGKLAVIAAQLAPLSIANSYLDATTRLRRWGGQIGPAIAMVPASYAELVYGIVESSIGDTFRYALGQRDPAEYVAESKRLADRYLRELPGAVDLTALAHAVQMAGPDDYGTCLVGRSMLDAVFLAASATETTGKASPRRQAAAAASAPSSTSASATSEQSSFADFMNRLKLFDAAEALGEQMMLYFGGVAAAFVFGVAPLLWNWVTPDGGPIADFAKTSAIGAVIGAAIGVVVLAVMCAASGKPLKTPNWTVAIGCVVGIGGTIYLGMRMTENIITVPTFIQHVGVMVAAGFVVCALIDGLVSMVATD</sequence>
<comment type="caution">
    <text evidence="3">The sequence shown here is derived from an EMBL/GenBank/DDBJ whole genome shotgun (WGS) entry which is preliminary data.</text>
</comment>
<evidence type="ECO:0000256" key="2">
    <source>
        <dbReference type="SAM" id="Phobius"/>
    </source>
</evidence>
<accession>A0A2N5IVU6</accession>
<feature type="region of interest" description="Disordered" evidence="1">
    <location>
        <begin position="171"/>
        <end position="191"/>
    </location>
</feature>
<dbReference type="AlphaFoldDB" id="A0A2N5IVU6"/>
<proteinExistence type="predicted"/>
<feature type="transmembrane region" description="Helical" evidence="2">
    <location>
        <begin position="316"/>
        <end position="338"/>
    </location>
</feature>
<evidence type="ECO:0000313" key="4">
    <source>
        <dbReference type="Proteomes" id="UP000235034"/>
    </source>
</evidence>
<keyword evidence="2" id="KW-1133">Transmembrane helix</keyword>
<dbReference type="EMBL" id="NMWT01000032">
    <property type="protein sequence ID" value="PLS26073.1"/>
    <property type="molecule type" value="Genomic_DNA"/>
</dbReference>
<keyword evidence="2" id="KW-0472">Membrane</keyword>
<protein>
    <submittedName>
        <fullName evidence="3">Uncharacterized protein</fullName>
    </submittedName>
</protein>